<dbReference type="Gene3D" id="1.20.120.1900">
    <property type="entry name" value="Gamma-tubulin complex, C-terminal domain"/>
    <property type="match status" value="1"/>
</dbReference>
<dbReference type="AlphaFoldDB" id="A0A835Q231"/>
<reference evidence="9 10" key="1">
    <citation type="journal article" date="2020" name="Nat. Food">
        <title>A phased Vanilla planifolia genome enables genetic improvement of flavour and production.</title>
        <authorList>
            <person name="Hasing T."/>
            <person name="Tang H."/>
            <person name="Brym M."/>
            <person name="Khazi F."/>
            <person name="Huang T."/>
            <person name="Chambers A.H."/>
        </authorList>
    </citation>
    <scope>NUCLEOTIDE SEQUENCE [LARGE SCALE GENOMIC DNA]</scope>
    <source>
        <tissue evidence="9">Leaf</tissue>
    </source>
</reference>
<evidence type="ECO:0000256" key="4">
    <source>
        <dbReference type="ARBA" id="ARBA00023212"/>
    </source>
</evidence>
<dbReference type="GO" id="GO:0051321">
    <property type="term" value="P:meiotic cell cycle"/>
    <property type="evidence" value="ECO:0007669"/>
    <property type="project" value="TreeGrafter"/>
</dbReference>
<evidence type="ECO:0000256" key="5">
    <source>
        <dbReference type="RuleBase" id="RU363050"/>
    </source>
</evidence>
<dbReference type="Proteomes" id="UP000639772">
    <property type="component" value="Chromosome 10"/>
</dbReference>
<evidence type="ECO:0000259" key="8">
    <source>
        <dbReference type="Pfam" id="PF17681"/>
    </source>
</evidence>
<gene>
    <name evidence="9" type="ORF">HPP92_018974</name>
</gene>
<dbReference type="InterPro" id="IPR042241">
    <property type="entry name" value="GCP_C_sf"/>
</dbReference>
<feature type="region of interest" description="Disordered" evidence="6">
    <location>
        <begin position="514"/>
        <end position="541"/>
    </location>
</feature>
<dbReference type="GO" id="GO:0005874">
    <property type="term" value="C:microtubule"/>
    <property type="evidence" value="ECO:0007669"/>
    <property type="project" value="UniProtKB-KW"/>
</dbReference>
<dbReference type="GO" id="GO:0051011">
    <property type="term" value="F:microtubule minus-end binding"/>
    <property type="evidence" value="ECO:0007669"/>
    <property type="project" value="TreeGrafter"/>
</dbReference>
<comment type="subcellular location">
    <subcellularLocation>
        <location evidence="5">Cytoplasm</location>
        <location evidence="5">Cytoskeleton</location>
        <location evidence="5">Microtubule organizing center</location>
    </subcellularLocation>
</comment>
<comment type="similarity">
    <text evidence="1 5">Belongs to the TUBGCP family.</text>
</comment>
<keyword evidence="3 5" id="KW-0493">Microtubule</keyword>
<feature type="domain" description="Gamma tubulin complex component C-terminal" evidence="7">
    <location>
        <begin position="805"/>
        <end position="978"/>
    </location>
</feature>
<dbReference type="GO" id="GO:0051225">
    <property type="term" value="P:spindle assembly"/>
    <property type="evidence" value="ECO:0007669"/>
    <property type="project" value="TreeGrafter"/>
</dbReference>
<dbReference type="InterPro" id="IPR041470">
    <property type="entry name" value="GCP_N"/>
</dbReference>
<protein>
    <recommendedName>
        <fullName evidence="5">Gamma-tubulin complex component</fullName>
    </recommendedName>
</protein>
<dbReference type="GO" id="GO:0000278">
    <property type="term" value="P:mitotic cell cycle"/>
    <property type="evidence" value="ECO:0007669"/>
    <property type="project" value="TreeGrafter"/>
</dbReference>
<name>A0A835Q231_VANPL</name>
<comment type="caution">
    <text evidence="9">The sequence shown here is derived from an EMBL/GenBank/DDBJ whole genome shotgun (WGS) entry which is preliminary data.</text>
</comment>
<evidence type="ECO:0000256" key="6">
    <source>
        <dbReference type="SAM" id="MobiDB-lite"/>
    </source>
</evidence>
<dbReference type="GO" id="GO:0007020">
    <property type="term" value="P:microtubule nucleation"/>
    <property type="evidence" value="ECO:0007669"/>
    <property type="project" value="InterPro"/>
</dbReference>
<sequence>MEVDSGFHYLLQNLRLEDPWIPPKNWESIASECGAERSSSPVQLPNSIYDACAVSEASLVRLVINALNGVKSAIVEIDKLSQYFCSIPADRTFNRVPSLWCRSSSTHALGNMLKAIGHTGLLFFFLNEFVEHYLHTDCNVNLIASENIENFRVQLNDVHTNKIVAHSSYSLINQAFAAGVAKLLKGYVCALCTLSASVKLRRSAQGKDESVSTKHSEAILSSIVHSEVTVLEVYLHTEELRDHVEVLGNICFSQIHKSSLSEGLNCDYVLEFQNIPRGADLLTYLYVQLRDADACHHALLKYLFVHSYEPFCFFVKSWMYGANIEDPYGEFFVVPSDSDLTVNSGSSTFDKSSLAVIKERPGASIPCFLKVVCHQLLRAGQQLQVLVRLLDLCNLSFSGEYDSCDLSNLRQILPFWVDSSSKLNFLSNTLTFEESAIEALIQKRETMYRNMLEKLQSYFQTLNANDIWASPTVFACGSTSMALGRRNGSNIAFPSLSSGEAVFAQQDKNLEVVDSDSLSSTSSSESSNELESLHSSSHFPSREFNNDYRPENYSELHSSVFKRSNSMFLNLSGCHANHFRKADQVSNSFKPDTIEPPRQSDGINEEYWSGKCWPIGSLMKNPLSACMECRSLKELGSTEYVCENGARNLDSFRGDEMHLCESFSSKILEVNGSGGVQTSRGKFGQFYQPLSSGFLCGSGIKPMLVKNPWLPTIQNSSERCLINGYASNISQISFTSVKDPCKMYLQNSSSAPCYENMTEVSKTFQLRGSAGECKEYFGGPIKEILENQSVLASSFTLEHQQGSAKFQDLLDLALQRSSCENDPYRQMLFIDIEEQNEGQPVFTDGIHSFDLMVLGYRVDWPVNIVITPDALKVYANIFNYLMQIKLSFASLTDVWHYLKFLTHSWKDVKHKTLSDDFNMLMRIRQQINHFISTLQLYVHYQLSDVSWCRFQASLKNMVKDVLDLESVHMLYLTDATQNVSIVKATFEKNLRELYLMYLKSSKHREFSLSRFWSLLNYNEYYSSNFNKQLGYSYL</sequence>
<evidence type="ECO:0000256" key="1">
    <source>
        <dbReference type="ARBA" id="ARBA00010337"/>
    </source>
</evidence>
<evidence type="ECO:0000256" key="3">
    <source>
        <dbReference type="ARBA" id="ARBA00022701"/>
    </source>
</evidence>
<dbReference type="Pfam" id="PF17681">
    <property type="entry name" value="GCP_N_terminal"/>
    <property type="match status" value="1"/>
</dbReference>
<evidence type="ECO:0000313" key="9">
    <source>
        <dbReference type="EMBL" id="KAG0464810.1"/>
    </source>
</evidence>
<evidence type="ECO:0000256" key="2">
    <source>
        <dbReference type="ARBA" id="ARBA00022490"/>
    </source>
</evidence>
<dbReference type="PANTHER" id="PTHR19302">
    <property type="entry name" value="GAMMA TUBULIN COMPLEX PROTEIN"/>
    <property type="match status" value="1"/>
</dbReference>
<dbReference type="GO" id="GO:0000922">
    <property type="term" value="C:spindle pole"/>
    <property type="evidence" value="ECO:0007669"/>
    <property type="project" value="InterPro"/>
</dbReference>
<dbReference type="InterPro" id="IPR007259">
    <property type="entry name" value="GCP"/>
</dbReference>
<organism evidence="9 10">
    <name type="scientific">Vanilla planifolia</name>
    <name type="common">Vanilla</name>
    <dbReference type="NCBI Taxonomy" id="51239"/>
    <lineage>
        <taxon>Eukaryota</taxon>
        <taxon>Viridiplantae</taxon>
        <taxon>Streptophyta</taxon>
        <taxon>Embryophyta</taxon>
        <taxon>Tracheophyta</taxon>
        <taxon>Spermatophyta</taxon>
        <taxon>Magnoliopsida</taxon>
        <taxon>Liliopsida</taxon>
        <taxon>Asparagales</taxon>
        <taxon>Orchidaceae</taxon>
        <taxon>Vanilloideae</taxon>
        <taxon>Vanilleae</taxon>
        <taxon>Vanilla</taxon>
    </lineage>
</organism>
<dbReference type="GO" id="GO:0043015">
    <property type="term" value="F:gamma-tubulin binding"/>
    <property type="evidence" value="ECO:0007669"/>
    <property type="project" value="InterPro"/>
</dbReference>
<dbReference type="GO" id="GO:0000930">
    <property type="term" value="C:gamma-tubulin complex"/>
    <property type="evidence" value="ECO:0007669"/>
    <property type="project" value="TreeGrafter"/>
</dbReference>
<proteinExistence type="inferred from homology"/>
<keyword evidence="2 5" id="KW-0963">Cytoplasm</keyword>
<dbReference type="PANTHER" id="PTHR19302:SF70">
    <property type="entry name" value="GAMMA-TUBULIN COMPLEX COMPONENT 6"/>
    <property type="match status" value="1"/>
</dbReference>
<feature type="domain" description="Gamma tubulin complex component protein N-terminal" evidence="8">
    <location>
        <begin position="61"/>
        <end position="442"/>
    </location>
</feature>
<dbReference type="GO" id="GO:0031122">
    <property type="term" value="P:cytoplasmic microtubule organization"/>
    <property type="evidence" value="ECO:0007669"/>
    <property type="project" value="TreeGrafter"/>
</dbReference>
<evidence type="ECO:0000313" key="10">
    <source>
        <dbReference type="Proteomes" id="UP000639772"/>
    </source>
</evidence>
<evidence type="ECO:0000259" key="7">
    <source>
        <dbReference type="Pfam" id="PF04130"/>
    </source>
</evidence>
<accession>A0A835Q231</accession>
<dbReference type="OrthoDB" id="775571at2759"/>
<dbReference type="InterPro" id="IPR040457">
    <property type="entry name" value="GCP_C"/>
</dbReference>
<dbReference type="Pfam" id="PF04130">
    <property type="entry name" value="GCP_C_terminal"/>
    <property type="match status" value="1"/>
</dbReference>
<feature type="compositionally biased region" description="Low complexity" evidence="6">
    <location>
        <begin position="515"/>
        <end position="538"/>
    </location>
</feature>
<comment type="function">
    <text evidence="5">Component of the gamma-tubulin ring complex (gTuRC) which mediates microtubule nucleation.</text>
</comment>
<dbReference type="EMBL" id="JADCNM010000010">
    <property type="protein sequence ID" value="KAG0464810.1"/>
    <property type="molecule type" value="Genomic_DNA"/>
</dbReference>
<keyword evidence="4 5" id="KW-0206">Cytoskeleton</keyword>